<keyword evidence="3" id="KW-1185">Reference proteome</keyword>
<protein>
    <submittedName>
        <fullName evidence="2">Uncharacterized protein</fullName>
    </submittedName>
</protein>
<feature type="compositionally biased region" description="Basic and acidic residues" evidence="1">
    <location>
        <begin position="112"/>
        <end position="121"/>
    </location>
</feature>
<dbReference type="Proteomes" id="UP001497480">
    <property type="component" value="Unassembled WGS sequence"/>
</dbReference>
<feature type="region of interest" description="Disordered" evidence="1">
    <location>
        <begin position="101"/>
        <end position="121"/>
    </location>
</feature>
<evidence type="ECO:0000313" key="3">
    <source>
        <dbReference type="Proteomes" id="UP001497480"/>
    </source>
</evidence>
<evidence type="ECO:0000313" key="2">
    <source>
        <dbReference type="EMBL" id="CAL0332847.1"/>
    </source>
</evidence>
<organism evidence="2 3">
    <name type="scientific">Lupinus luteus</name>
    <name type="common">European yellow lupine</name>
    <dbReference type="NCBI Taxonomy" id="3873"/>
    <lineage>
        <taxon>Eukaryota</taxon>
        <taxon>Viridiplantae</taxon>
        <taxon>Streptophyta</taxon>
        <taxon>Embryophyta</taxon>
        <taxon>Tracheophyta</taxon>
        <taxon>Spermatophyta</taxon>
        <taxon>Magnoliopsida</taxon>
        <taxon>eudicotyledons</taxon>
        <taxon>Gunneridae</taxon>
        <taxon>Pentapetalae</taxon>
        <taxon>rosids</taxon>
        <taxon>fabids</taxon>
        <taxon>Fabales</taxon>
        <taxon>Fabaceae</taxon>
        <taxon>Papilionoideae</taxon>
        <taxon>50 kb inversion clade</taxon>
        <taxon>genistoids sensu lato</taxon>
        <taxon>core genistoids</taxon>
        <taxon>Genisteae</taxon>
        <taxon>Lupinus</taxon>
    </lineage>
</organism>
<dbReference type="AlphaFoldDB" id="A0AAV1YG83"/>
<proteinExistence type="predicted"/>
<comment type="caution">
    <text evidence="2">The sequence shown here is derived from an EMBL/GenBank/DDBJ whole genome shotgun (WGS) entry which is preliminary data.</text>
</comment>
<sequence length="136" mass="15412">MKKGVAVWTGGMDERKVPWSEEDPESHVRQLNSPRGRFLWLPLRRGGHFPDLTHATLPLQATPTEKDALRFPLLWTHRNMIQDEKRKTFMFRKGSLMLEGASPLSDRSASSRKSEKVITDEPHAGKLARVVLAGLS</sequence>
<name>A0AAV1YG83_LUPLU</name>
<gene>
    <name evidence="2" type="ORF">LLUT_LOCUS33907</name>
</gene>
<accession>A0AAV1YG83</accession>
<evidence type="ECO:0000256" key="1">
    <source>
        <dbReference type="SAM" id="MobiDB-lite"/>
    </source>
</evidence>
<reference evidence="2 3" key="1">
    <citation type="submission" date="2024-03" db="EMBL/GenBank/DDBJ databases">
        <authorList>
            <person name="Martinez-Hernandez J."/>
        </authorList>
    </citation>
    <scope>NUCLEOTIDE SEQUENCE [LARGE SCALE GENOMIC DNA]</scope>
</reference>
<dbReference type="EMBL" id="CAXHTB010000024">
    <property type="protein sequence ID" value="CAL0332847.1"/>
    <property type="molecule type" value="Genomic_DNA"/>
</dbReference>